<dbReference type="Proteomes" id="UP000789570">
    <property type="component" value="Unassembled WGS sequence"/>
</dbReference>
<feature type="region of interest" description="Disordered" evidence="1">
    <location>
        <begin position="20"/>
        <end position="55"/>
    </location>
</feature>
<sequence length="79" mass="9404">MNEQRDACLECDRKRKRIKKANETEEKHNARLANDCERRAQRNSTETSEEHRNHFDCETEKCQERVEETNGKPKAAQMI</sequence>
<comment type="caution">
    <text evidence="2">The sequence shown here is derived from an EMBL/GenBank/DDBJ whole genome shotgun (WGS) entry which is preliminary data.</text>
</comment>
<reference evidence="2" key="1">
    <citation type="submission" date="2021-06" db="EMBL/GenBank/DDBJ databases">
        <authorList>
            <person name="Kallberg Y."/>
            <person name="Tangrot J."/>
            <person name="Rosling A."/>
        </authorList>
    </citation>
    <scope>NUCLEOTIDE SEQUENCE</scope>
    <source>
        <strain evidence="2">UK204</strain>
    </source>
</reference>
<dbReference type="AlphaFoldDB" id="A0A9N9DM88"/>
<accession>A0A9N9DM88</accession>
<evidence type="ECO:0000256" key="1">
    <source>
        <dbReference type="SAM" id="MobiDB-lite"/>
    </source>
</evidence>
<proteinExistence type="predicted"/>
<name>A0A9N9DM88_9GLOM</name>
<dbReference type="EMBL" id="CAJVPQ010004166">
    <property type="protein sequence ID" value="CAG8646045.1"/>
    <property type="molecule type" value="Genomic_DNA"/>
</dbReference>
<feature type="non-terminal residue" evidence="2">
    <location>
        <position position="79"/>
    </location>
</feature>
<feature type="compositionally biased region" description="Basic and acidic residues" evidence="1">
    <location>
        <begin position="20"/>
        <end position="40"/>
    </location>
</feature>
<organism evidence="2 3">
    <name type="scientific">Funneliformis caledonium</name>
    <dbReference type="NCBI Taxonomy" id="1117310"/>
    <lineage>
        <taxon>Eukaryota</taxon>
        <taxon>Fungi</taxon>
        <taxon>Fungi incertae sedis</taxon>
        <taxon>Mucoromycota</taxon>
        <taxon>Glomeromycotina</taxon>
        <taxon>Glomeromycetes</taxon>
        <taxon>Glomerales</taxon>
        <taxon>Glomeraceae</taxon>
        <taxon>Funneliformis</taxon>
    </lineage>
</organism>
<evidence type="ECO:0000313" key="3">
    <source>
        <dbReference type="Proteomes" id="UP000789570"/>
    </source>
</evidence>
<gene>
    <name evidence="2" type="ORF">FCALED_LOCUS10817</name>
</gene>
<protein>
    <submittedName>
        <fullName evidence="2">3350_t:CDS:1</fullName>
    </submittedName>
</protein>
<keyword evidence="3" id="KW-1185">Reference proteome</keyword>
<evidence type="ECO:0000313" key="2">
    <source>
        <dbReference type="EMBL" id="CAG8646045.1"/>
    </source>
</evidence>